<dbReference type="PANTHER" id="PTHR35901">
    <property type="entry name" value="RIBONUCLEASE VAPC3"/>
    <property type="match status" value="1"/>
</dbReference>
<dbReference type="EMBL" id="MFMQ01000029">
    <property type="protein sequence ID" value="OGG91917.1"/>
    <property type="molecule type" value="Genomic_DNA"/>
</dbReference>
<evidence type="ECO:0000313" key="3">
    <source>
        <dbReference type="EMBL" id="OGG91917.1"/>
    </source>
</evidence>
<dbReference type="Gene3D" id="3.40.50.1010">
    <property type="entry name" value="5'-nuclease"/>
    <property type="match status" value="1"/>
</dbReference>
<dbReference type="InterPro" id="IPR044153">
    <property type="entry name" value="PIN_Pae0151-like"/>
</dbReference>
<name>A0A1F6G1E8_9BACT</name>
<keyword evidence="1" id="KW-0460">Magnesium</keyword>
<feature type="domain" description="PIN" evidence="2">
    <location>
        <begin position="7"/>
        <end position="126"/>
    </location>
</feature>
<dbReference type="CDD" id="cd09873">
    <property type="entry name" value="PIN_Pae0151-like"/>
    <property type="match status" value="1"/>
</dbReference>
<reference evidence="3 4" key="1">
    <citation type="journal article" date="2016" name="Nat. Commun.">
        <title>Thousands of microbial genomes shed light on interconnected biogeochemical processes in an aquifer system.</title>
        <authorList>
            <person name="Anantharaman K."/>
            <person name="Brown C.T."/>
            <person name="Hug L.A."/>
            <person name="Sharon I."/>
            <person name="Castelle C.J."/>
            <person name="Probst A.J."/>
            <person name="Thomas B.C."/>
            <person name="Singh A."/>
            <person name="Wilkins M.J."/>
            <person name="Karaoz U."/>
            <person name="Brodie E.L."/>
            <person name="Williams K.H."/>
            <person name="Hubbard S.S."/>
            <person name="Banfield J.F."/>
        </authorList>
    </citation>
    <scope>NUCLEOTIDE SEQUENCE [LARGE SCALE GENOMIC DNA]</scope>
</reference>
<dbReference type="AlphaFoldDB" id="A0A1F6G1E8"/>
<evidence type="ECO:0000259" key="2">
    <source>
        <dbReference type="Pfam" id="PF01850"/>
    </source>
</evidence>
<sequence length="143" mass="15697">MSTAETIVVDSSVMVKWCSEQDEQHLEQASLLLKQCAEGIISIAIPELAHYEVGNALLKGKGLSINAMGKALSFLYDLPLISVPESLELAEQTYRIAVEDEISYYDASFLSLALLLRAPLITENVKHQGKAKQVKVIPLSSYC</sequence>
<protein>
    <recommendedName>
        <fullName evidence="2">PIN domain-containing protein</fullName>
    </recommendedName>
</protein>
<dbReference type="Proteomes" id="UP000178601">
    <property type="component" value="Unassembled WGS sequence"/>
</dbReference>
<dbReference type="InterPro" id="IPR029060">
    <property type="entry name" value="PIN-like_dom_sf"/>
</dbReference>
<accession>A0A1F6G1E8</accession>
<evidence type="ECO:0000256" key="1">
    <source>
        <dbReference type="ARBA" id="ARBA00022842"/>
    </source>
</evidence>
<comment type="caution">
    <text evidence="3">The sequence shown here is derived from an EMBL/GenBank/DDBJ whole genome shotgun (WGS) entry which is preliminary data.</text>
</comment>
<evidence type="ECO:0000313" key="4">
    <source>
        <dbReference type="Proteomes" id="UP000178601"/>
    </source>
</evidence>
<organism evidence="3 4">
    <name type="scientific">Candidatus Kaiserbacteria bacterium RIFCSPLOWO2_12_FULL_53_8</name>
    <dbReference type="NCBI Taxonomy" id="1798529"/>
    <lineage>
        <taxon>Bacteria</taxon>
        <taxon>Candidatus Kaiseribacteriota</taxon>
    </lineage>
</organism>
<dbReference type="PANTHER" id="PTHR35901:SF1">
    <property type="entry name" value="EXONUCLEASE VAPC9"/>
    <property type="match status" value="1"/>
</dbReference>
<dbReference type="InterPro" id="IPR002716">
    <property type="entry name" value="PIN_dom"/>
</dbReference>
<dbReference type="SUPFAM" id="SSF88723">
    <property type="entry name" value="PIN domain-like"/>
    <property type="match status" value="1"/>
</dbReference>
<dbReference type="Pfam" id="PF01850">
    <property type="entry name" value="PIN"/>
    <property type="match status" value="1"/>
</dbReference>
<gene>
    <name evidence="3" type="ORF">A3H16_02715</name>
</gene>
<dbReference type="InterPro" id="IPR051619">
    <property type="entry name" value="TypeII_TA_RNase_PINc/VapC"/>
</dbReference>
<proteinExistence type="predicted"/>